<comment type="similarity">
    <text evidence="2 10">Belongs to the purine nucleoside phosphorylase YfiH/LACC1 family.</text>
</comment>
<protein>
    <recommendedName>
        <fullName evidence="10">Purine nucleoside phosphorylase</fullName>
    </recommendedName>
</protein>
<evidence type="ECO:0000256" key="2">
    <source>
        <dbReference type="ARBA" id="ARBA00007353"/>
    </source>
</evidence>
<evidence type="ECO:0000313" key="11">
    <source>
        <dbReference type="EMBL" id="MBZ0156656.1"/>
    </source>
</evidence>
<comment type="catalytic activity">
    <reaction evidence="9">
        <text>S-methyl-5'-thioadenosine + phosphate = 5-(methylsulfanyl)-alpha-D-ribose 1-phosphate + adenine</text>
        <dbReference type="Rhea" id="RHEA:11852"/>
        <dbReference type="ChEBI" id="CHEBI:16708"/>
        <dbReference type="ChEBI" id="CHEBI:17509"/>
        <dbReference type="ChEBI" id="CHEBI:43474"/>
        <dbReference type="ChEBI" id="CHEBI:58533"/>
        <dbReference type="EC" id="2.4.2.28"/>
    </reaction>
    <physiologicalReaction direction="left-to-right" evidence="9">
        <dbReference type="Rhea" id="RHEA:11853"/>
    </physiologicalReaction>
</comment>
<evidence type="ECO:0000256" key="7">
    <source>
        <dbReference type="ARBA" id="ARBA00047989"/>
    </source>
</evidence>
<accession>A0A953J5J5</accession>
<dbReference type="Proteomes" id="UP000705867">
    <property type="component" value="Unassembled WGS sequence"/>
</dbReference>
<evidence type="ECO:0000256" key="5">
    <source>
        <dbReference type="ARBA" id="ARBA00022801"/>
    </source>
</evidence>
<evidence type="ECO:0000256" key="1">
    <source>
        <dbReference type="ARBA" id="ARBA00000553"/>
    </source>
</evidence>
<dbReference type="GO" id="GO:0016787">
    <property type="term" value="F:hydrolase activity"/>
    <property type="evidence" value="ECO:0007669"/>
    <property type="project" value="UniProtKB-KW"/>
</dbReference>
<reference evidence="11" key="2">
    <citation type="submission" date="2021-08" db="EMBL/GenBank/DDBJ databases">
        <authorList>
            <person name="Dalcin Martins P."/>
        </authorList>
    </citation>
    <scope>NUCLEOTIDE SEQUENCE</scope>
    <source>
        <strain evidence="11">MAG_39</strain>
    </source>
</reference>
<evidence type="ECO:0000256" key="8">
    <source>
        <dbReference type="ARBA" id="ARBA00048968"/>
    </source>
</evidence>
<evidence type="ECO:0000256" key="4">
    <source>
        <dbReference type="ARBA" id="ARBA00022723"/>
    </source>
</evidence>
<comment type="catalytic activity">
    <reaction evidence="8">
        <text>adenosine + phosphate = alpha-D-ribose 1-phosphate + adenine</text>
        <dbReference type="Rhea" id="RHEA:27642"/>
        <dbReference type="ChEBI" id="CHEBI:16335"/>
        <dbReference type="ChEBI" id="CHEBI:16708"/>
        <dbReference type="ChEBI" id="CHEBI:43474"/>
        <dbReference type="ChEBI" id="CHEBI:57720"/>
        <dbReference type="EC" id="2.4.2.1"/>
    </reaction>
    <physiologicalReaction direction="left-to-right" evidence="8">
        <dbReference type="Rhea" id="RHEA:27643"/>
    </physiologicalReaction>
</comment>
<keyword evidence="3" id="KW-0808">Transferase</keyword>
<evidence type="ECO:0000256" key="9">
    <source>
        <dbReference type="ARBA" id="ARBA00049893"/>
    </source>
</evidence>
<dbReference type="GO" id="GO:0005507">
    <property type="term" value="F:copper ion binding"/>
    <property type="evidence" value="ECO:0007669"/>
    <property type="project" value="TreeGrafter"/>
</dbReference>
<comment type="caution">
    <text evidence="11">The sequence shown here is derived from an EMBL/GenBank/DDBJ whole genome shotgun (WGS) entry which is preliminary data.</text>
</comment>
<evidence type="ECO:0000256" key="6">
    <source>
        <dbReference type="ARBA" id="ARBA00022833"/>
    </source>
</evidence>
<keyword evidence="4" id="KW-0479">Metal-binding</keyword>
<evidence type="ECO:0000313" key="12">
    <source>
        <dbReference type="Proteomes" id="UP000705867"/>
    </source>
</evidence>
<organism evidence="11 12">
    <name type="scientific">Candidatus Nitrobium versatile</name>
    <dbReference type="NCBI Taxonomy" id="2884831"/>
    <lineage>
        <taxon>Bacteria</taxon>
        <taxon>Pseudomonadati</taxon>
        <taxon>Nitrospirota</taxon>
        <taxon>Nitrospiria</taxon>
        <taxon>Nitrospirales</taxon>
        <taxon>Nitrospiraceae</taxon>
        <taxon>Candidatus Nitrobium</taxon>
    </lineage>
</organism>
<dbReference type="CDD" id="cd16833">
    <property type="entry name" value="YfiH"/>
    <property type="match status" value="1"/>
</dbReference>
<dbReference type="Pfam" id="PF02578">
    <property type="entry name" value="Cu-oxidase_4"/>
    <property type="match status" value="1"/>
</dbReference>
<dbReference type="InterPro" id="IPR011324">
    <property type="entry name" value="Cytotoxic_necrot_fac-like_cat"/>
</dbReference>
<comment type="catalytic activity">
    <reaction evidence="7">
        <text>adenosine + H2O + H(+) = inosine + NH4(+)</text>
        <dbReference type="Rhea" id="RHEA:24408"/>
        <dbReference type="ChEBI" id="CHEBI:15377"/>
        <dbReference type="ChEBI" id="CHEBI:15378"/>
        <dbReference type="ChEBI" id="CHEBI:16335"/>
        <dbReference type="ChEBI" id="CHEBI:17596"/>
        <dbReference type="ChEBI" id="CHEBI:28938"/>
        <dbReference type="EC" id="3.5.4.4"/>
    </reaction>
    <physiologicalReaction direction="left-to-right" evidence="7">
        <dbReference type="Rhea" id="RHEA:24409"/>
    </physiologicalReaction>
</comment>
<dbReference type="GO" id="GO:0017061">
    <property type="term" value="F:S-methyl-5-thioadenosine phosphorylase activity"/>
    <property type="evidence" value="ECO:0007669"/>
    <property type="project" value="UniProtKB-EC"/>
</dbReference>
<dbReference type="InterPro" id="IPR003730">
    <property type="entry name" value="Cu_polyphenol_OxRdtase"/>
</dbReference>
<evidence type="ECO:0000256" key="10">
    <source>
        <dbReference type="RuleBase" id="RU361274"/>
    </source>
</evidence>
<proteinExistence type="inferred from homology"/>
<dbReference type="AlphaFoldDB" id="A0A953J5J5"/>
<dbReference type="NCBIfam" id="TIGR00726">
    <property type="entry name" value="peptidoglycan editing factor PgeF"/>
    <property type="match status" value="1"/>
</dbReference>
<dbReference type="Gene3D" id="3.60.140.10">
    <property type="entry name" value="CNF1/YfiH-like putative cysteine hydrolases"/>
    <property type="match status" value="1"/>
</dbReference>
<gene>
    <name evidence="11" type="primary">pgeF</name>
    <name evidence="11" type="ORF">K8I29_10680</name>
</gene>
<evidence type="ECO:0000256" key="3">
    <source>
        <dbReference type="ARBA" id="ARBA00022679"/>
    </source>
</evidence>
<dbReference type="PANTHER" id="PTHR30616:SF2">
    <property type="entry name" value="PURINE NUCLEOSIDE PHOSPHORYLASE LACC1"/>
    <property type="match status" value="1"/>
</dbReference>
<keyword evidence="5" id="KW-0378">Hydrolase</keyword>
<sequence>MVDTSGMVLPPLLAGLPVRGFFTTKALNGDLKAVARILALPVSHLYLPLQKHTDRVVVVDHDLEPGIADAVVTNRAGVLIGIQVADCVPLLLYDRKRQVVGAVHAGWRGTGAGILKGTVHAMGERFSSDPSDILVAVGPSIKGCCYEVGHEVVEAVRKASGEGEYYRKKGEKYYIDLPLANRLQALSLGIPPENIWVSDECTFCLPHKYYSYRFGKGTTGRQCGFIGIV</sequence>
<reference evidence="11" key="1">
    <citation type="journal article" date="2021" name="bioRxiv">
        <title>Unraveling nitrogen, sulfur and carbon metabolic pathways and microbial community transcriptional responses to substrate deprivation and toxicity stresses in a bioreactor mimicking anoxic brackish coastal sediment conditions.</title>
        <authorList>
            <person name="Martins P.D."/>
            <person name="Echeveste M.J."/>
            <person name="Arshad A."/>
            <person name="Kurth J."/>
            <person name="Ouboter H."/>
            <person name="Jetten M.S.M."/>
            <person name="Welte C.U."/>
        </authorList>
    </citation>
    <scope>NUCLEOTIDE SEQUENCE</scope>
    <source>
        <strain evidence="11">MAG_39</strain>
    </source>
</reference>
<dbReference type="EMBL" id="JAIOIV010000082">
    <property type="protein sequence ID" value="MBZ0156656.1"/>
    <property type="molecule type" value="Genomic_DNA"/>
</dbReference>
<dbReference type="PANTHER" id="PTHR30616">
    <property type="entry name" value="UNCHARACTERIZED PROTEIN YFIH"/>
    <property type="match status" value="1"/>
</dbReference>
<name>A0A953J5J5_9BACT</name>
<comment type="catalytic activity">
    <reaction evidence="1">
        <text>inosine + phosphate = alpha-D-ribose 1-phosphate + hypoxanthine</text>
        <dbReference type="Rhea" id="RHEA:27646"/>
        <dbReference type="ChEBI" id="CHEBI:17368"/>
        <dbReference type="ChEBI" id="CHEBI:17596"/>
        <dbReference type="ChEBI" id="CHEBI:43474"/>
        <dbReference type="ChEBI" id="CHEBI:57720"/>
        <dbReference type="EC" id="2.4.2.1"/>
    </reaction>
    <physiologicalReaction direction="left-to-right" evidence="1">
        <dbReference type="Rhea" id="RHEA:27647"/>
    </physiologicalReaction>
</comment>
<dbReference type="SUPFAM" id="SSF64438">
    <property type="entry name" value="CNF1/YfiH-like putative cysteine hydrolases"/>
    <property type="match status" value="1"/>
</dbReference>
<keyword evidence="6" id="KW-0862">Zinc</keyword>
<dbReference type="InterPro" id="IPR038371">
    <property type="entry name" value="Cu_polyphenol_OxRdtase_sf"/>
</dbReference>